<evidence type="ECO:0000313" key="3">
    <source>
        <dbReference type="Proteomes" id="UP000294662"/>
    </source>
</evidence>
<feature type="region of interest" description="Disordered" evidence="1">
    <location>
        <begin position="35"/>
        <end position="101"/>
    </location>
</feature>
<name>A0A4R5F0Q5_9RHOB</name>
<dbReference type="Proteomes" id="UP000294662">
    <property type="component" value="Unassembled WGS sequence"/>
</dbReference>
<organism evidence="2 3">
    <name type="scientific">Antarcticimicrobium sediminis</name>
    <dbReference type="NCBI Taxonomy" id="2546227"/>
    <lineage>
        <taxon>Bacteria</taxon>
        <taxon>Pseudomonadati</taxon>
        <taxon>Pseudomonadota</taxon>
        <taxon>Alphaproteobacteria</taxon>
        <taxon>Rhodobacterales</taxon>
        <taxon>Paracoccaceae</taxon>
        <taxon>Antarcticimicrobium</taxon>
    </lineage>
</organism>
<dbReference type="RefSeq" id="WP_132826919.1">
    <property type="nucleotide sequence ID" value="NZ_SMFP01000001.1"/>
</dbReference>
<keyword evidence="3" id="KW-1185">Reference proteome</keyword>
<gene>
    <name evidence="2" type="ORF">E1B25_01575</name>
</gene>
<dbReference type="AlphaFoldDB" id="A0A4R5F0Q5"/>
<dbReference type="SUPFAM" id="SSF160059">
    <property type="entry name" value="PriA/YqbF domain"/>
    <property type="match status" value="1"/>
</dbReference>
<dbReference type="OrthoDB" id="7861257at2"/>
<accession>A0A4R5F0Q5</accession>
<evidence type="ECO:0008006" key="4">
    <source>
        <dbReference type="Google" id="ProtNLM"/>
    </source>
</evidence>
<feature type="compositionally biased region" description="Low complexity" evidence="1">
    <location>
        <begin position="36"/>
        <end position="60"/>
    </location>
</feature>
<sequence>MAEKSEARIELETRAHALEVKFAANIGDETLAQRVQEAAEAAQDTAASDAGQSGAAGAAPQPTPLPDLPIPDQIMRVIGPKGGFRRAGRTFGPEPVDIPLEDLSEAEQQALSSEPKLIVAMIAVDGSIE</sequence>
<comment type="caution">
    <text evidence="2">The sequence shown here is derived from an EMBL/GenBank/DDBJ whole genome shotgun (WGS) entry which is preliminary data.</text>
</comment>
<reference evidence="2 3" key="1">
    <citation type="submission" date="2019-03" db="EMBL/GenBank/DDBJ databases">
        <authorList>
            <person name="Zhang S."/>
        </authorList>
    </citation>
    <scope>NUCLEOTIDE SEQUENCE [LARGE SCALE GENOMIC DNA]</scope>
    <source>
        <strain evidence="2 3">S4J41</strain>
    </source>
</reference>
<protein>
    <recommendedName>
        <fullName evidence="4">Mu-like prophage FluMu N-terminal domain-containing protein</fullName>
    </recommendedName>
</protein>
<proteinExistence type="predicted"/>
<evidence type="ECO:0000313" key="2">
    <source>
        <dbReference type="EMBL" id="TDE40929.1"/>
    </source>
</evidence>
<dbReference type="EMBL" id="SMFP01000001">
    <property type="protein sequence ID" value="TDE40929.1"/>
    <property type="molecule type" value="Genomic_DNA"/>
</dbReference>
<evidence type="ECO:0000256" key="1">
    <source>
        <dbReference type="SAM" id="MobiDB-lite"/>
    </source>
</evidence>